<dbReference type="Gene3D" id="3.40.50.300">
    <property type="entry name" value="P-loop containing nucleotide triphosphate hydrolases"/>
    <property type="match status" value="1"/>
</dbReference>
<dbReference type="GO" id="GO:0016887">
    <property type="term" value="F:ATP hydrolysis activity"/>
    <property type="evidence" value="ECO:0007669"/>
    <property type="project" value="InterPro"/>
</dbReference>
<dbReference type="PANTHER" id="PTHR23077">
    <property type="entry name" value="AAA-FAMILY ATPASE"/>
    <property type="match status" value="1"/>
</dbReference>
<evidence type="ECO:0000256" key="2">
    <source>
        <dbReference type="ARBA" id="ARBA00022840"/>
    </source>
</evidence>
<sequence>MQTPQLICNNITVIASSNFSKKKIDKYTDNVQWSNYLICRAVPILETSLYLCHARNTVLKVFPHIYNLHFIDITKIESNWHILKLLKKSLFNHQKFNEITNSKSLLFFSFLDIKEGLSEPLNSIFDFIRFLNLKYGLKKAYSLLLSKLLSTNKFDVFFHQKKISQINVLHSKTNTFFQLTIFLVIPIALYRTNPKLLLQPKAYHLNYILGGSTTNLLFEQSLQYRHPSFFRIKFDKILNYNSPLYSNLNLDQEKFQNIYFGLPSYFKKYICLNKNQYDFSTFTNLLCLHDFLKDKSKEKFYQFYQKLIFSRINYCDLQRIISLYKLALVDKHLKIQSFMRNKEWNISPIVLTPSIKIANSTLNKKNPGLSKFLINLKTWHKFYYKRLNYKPQSIYINYKYCEYINQFVMNLLTPNVLIKDIKYSETLRNWDKFKHISQINSIGNQLDSIFFLNYKIYNKDLIRHHFSKSQKGMINHISWEEWHLSQKWKQLLIRFNLFPRVYHKFSLTLFPLLKQWLDDNVKLSNYFYKKQIFHLNFSKNNWRYWRYKVREQICFQLSNNQYYNSKLKENILPQVKIKQVSNLSKLIDVSLNFSNQKICKPIFKSILLFNNLDNHINSQYLLLFHSTSFSDIRKNFEKHFELTSQKSSSVYKLNKKYTESFINLNLPLLPYDGTSIFTFHPNSNIIHIHLGKFHTNQNNFNQFKINTVSLLDLFHSNIFQTRIIPIFSKKNDIINQNNRIIFRYLLEETFKYAFNKKFITKQFVSFTNYQRKFFIEDIMNHNSIDNNFIKLLKSKWYIIRKLYINQIQKQNFFLNKKLNQDILRELPTKYISSYLNLSCNINDSIFYLFIRFSDIQTSTSFKSLEIQNKNDLLAISQNKLSYLSRNICVNREQTKNSIKQTPILNSRNIINLNIFWKYHEWAFTYQWWSLIYNTILETLPIVYKDINDNIIYIVYSVIENFTDVWNKHFHGIKFDQNIYSKYFFRYFDQTKTVLEELTQDNLKEKNKWFLFNFYTNLNAKEWLMLGWFFIFYSIYARYISIWRSSSYINLWQKFEKSRFLIEPSWNTRLAILAHNSISSVLQKSYLQSYYYLGFSMWFKSRIYSTFIGQKIISQWLSNITSLDLPQKERGLVIQSLITNKNLYKHKLSSYNNRIMLEATSSLQDIQQPGIYYLRQWTNTYHSYPIQIQFKLDNDIFKWIIASFYKSSALSYNLDLSLSTFKKNKLMIPLPQQSLWDRSKGFLLIGTTESGKSYLVKNLATNSNLPLLSISIERLMYKPNYKAKRWIKKLRDRIRRLELLLELAKKIAPCLIWVPNIHKLSLTYSLNKNQPDTAFLLSLFLKSMTDNVDPTQKKSLTFIGSTSQPNLLDPAFVSPNRLSAIVNLRQRNFLQRQKFFLNMLHNKGLHLRNKISLKEVGYRTMGYNLRDLAGLANETFLISITTNTKIISNNTIRLGLYRNISATVSTNLQIQDYESIHYRLGRVLLETTLLKCSPIFPLSIYQDLWKTRFYYISAAYLESSSDYSTITEFSILTHILNCLSGSAARDAWLIYTQKCQEKTLSLDYQCKHDIDLACNLFQTIFSDFACPHIYVNKYSSVYENLFSKIYSRNNCFIYKNNDLNVMSLPQFSNQLSICIDWSIRLSALSSYHSIMFGKFQKFRQSNYLSLHSNKTEFYSWFSKQRRLEAPYKSIVGENRIQQFENKIQQTVFKESFKNLEELLFYNFIDHEEFRSQILLIGRRPIWKPMLSTHTYLFASRRNLLINDSFLTMLYLNYGTQRERNSISPNRMKRKLLLWRDEKEKTSVCKQISINWENFVSPHTEDIYLFKVMSKSHAQLTRSQLCFPVYLYQNWVHQHIEERLIHFNSISDQNQLFSKYPFVKEGFIYSTLLESYHFMIRFFLAHHNLLNFLEKILLTKKTLSVQDIEKISAKLMS</sequence>
<dbReference type="RefSeq" id="YP_009258512.1">
    <property type="nucleotide sequence ID" value="NC_030356.1"/>
</dbReference>
<keyword evidence="4" id="KW-0150">Chloroplast</keyword>
<accession>A0A191T507</accession>
<dbReference type="SMART" id="SM00382">
    <property type="entry name" value="AAA"/>
    <property type="match status" value="1"/>
</dbReference>
<protein>
    <submittedName>
        <fullName evidence="4">Cell division protein</fullName>
    </submittedName>
</protein>
<dbReference type="EMBL" id="KU646491">
    <property type="protein sequence ID" value="ANI25475.1"/>
    <property type="molecule type" value="Genomic_DNA"/>
</dbReference>
<proteinExistence type="predicted"/>
<dbReference type="GeneID" id="27984782"/>
<evidence type="ECO:0000259" key="3">
    <source>
        <dbReference type="SMART" id="SM00382"/>
    </source>
</evidence>
<keyword evidence="2" id="KW-0067">ATP-binding</keyword>
<dbReference type="GO" id="GO:0005524">
    <property type="term" value="F:ATP binding"/>
    <property type="evidence" value="ECO:0007669"/>
    <property type="project" value="UniProtKB-KW"/>
</dbReference>
<geneLocation type="chloroplast" evidence="4"/>
<feature type="domain" description="AAA+ ATPase" evidence="3">
    <location>
        <begin position="1237"/>
        <end position="1387"/>
    </location>
</feature>
<reference evidence="4" key="1">
    <citation type="journal article" date="2016" name="Front. Plant Sci.">
        <title>Comparative Chloroplast Genome Analyses of Streptophyte Green Algae Uncover Major Structural Alterations in the Klebsormidiophyceae, Coleochaetophyceae and Zygnematophyceae.</title>
        <authorList>
            <person name="Lemieux C."/>
            <person name="Otis C."/>
            <person name="Turmel M."/>
        </authorList>
    </citation>
    <scope>NUCLEOTIDE SEQUENCE</scope>
</reference>
<dbReference type="Gene3D" id="1.10.8.60">
    <property type="match status" value="1"/>
</dbReference>
<dbReference type="PANTHER" id="PTHR23077:SF171">
    <property type="entry name" value="NUCLEAR VALOSIN-CONTAINING PROTEIN-LIKE"/>
    <property type="match status" value="1"/>
</dbReference>
<dbReference type="InterPro" id="IPR027417">
    <property type="entry name" value="P-loop_NTPase"/>
</dbReference>
<gene>
    <name evidence="4" type="primary">ftsH</name>
</gene>
<evidence type="ECO:0000313" key="4">
    <source>
        <dbReference type="EMBL" id="ANI25475.1"/>
    </source>
</evidence>
<evidence type="ECO:0000256" key="1">
    <source>
        <dbReference type="ARBA" id="ARBA00022741"/>
    </source>
</evidence>
<name>A0A191T507_9VIRI</name>
<dbReference type="SUPFAM" id="SSF52540">
    <property type="entry name" value="P-loop containing nucleoside triphosphate hydrolases"/>
    <property type="match status" value="1"/>
</dbReference>
<dbReference type="InterPro" id="IPR003593">
    <property type="entry name" value="AAA+_ATPase"/>
</dbReference>
<dbReference type="InterPro" id="IPR050168">
    <property type="entry name" value="AAA_ATPase_domain"/>
</dbReference>
<keyword evidence="1" id="KW-0547">Nucleotide-binding</keyword>
<dbReference type="GO" id="GO:0051301">
    <property type="term" value="P:cell division"/>
    <property type="evidence" value="ECO:0007669"/>
    <property type="project" value="UniProtKB-KW"/>
</dbReference>
<dbReference type="InterPro" id="IPR003959">
    <property type="entry name" value="ATPase_AAA_core"/>
</dbReference>
<keyword evidence="4" id="KW-0132">Cell division</keyword>
<dbReference type="Pfam" id="PF00004">
    <property type="entry name" value="AAA"/>
    <property type="match status" value="1"/>
</dbReference>
<keyword evidence="4" id="KW-0934">Plastid</keyword>
<organism evidence="4">
    <name type="scientific">Netrium digitus</name>
    <dbReference type="NCBI Taxonomy" id="43946"/>
    <lineage>
        <taxon>Eukaryota</taxon>
        <taxon>Viridiplantae</taxon>
        <taxon>Streptophyta</taxon>
        <taxon>Zygnematophyceae</taxon>
        <taxon>Zygnematophycidae</taxon>
        <taxon>Zygnematales</taxon>
        <taxon>Zygnemataceae</taxon>
        <taxon>Netrium</taxon>
    </lineage>
</organism>
<keyword evidence="4" id="KW-0131">Cell cycle</keyword>